<gene>
    <name evidence="1" type="ORF">BWY04_00520</name>
</gene>
<comment type="caution">
    <text evidence="1">The sequence shown here is derived from an EMBL/GenBank/DDBJ whole genome shotgun (WGS) entry which is preliminary data.</text>
</comment>
<protein>
    <submittedName>
        <fullName evidence="1">Uncharacterized protein</fullName>
    </submittedName>
</protein>
<name>A0A1V5ZNV8_9BACT</name>
<organism evidence="1">
    <name type="scientific">candidate division CPR1 bacterium ADurb.Bin160</name>
    <dbReference type="NCBI Taxonomy" id="1852826"/>
    <lineage>
        <taxon>Bacteria</taxon>
        <taxon>candidate division CPR1</taxon>
    </lineage>
</organism>
<evidence type="ECO:0000313" key="1">
    <source>
        <dbReference type="EMBL" id="OQB41907.1"/>
    </source>
</evidence>
<sequence length="69" mass="8238">MRLANLLNKKNINIHTVSAYLMEPQVDNKYSYNIRPYKYQTCQPCEAATSRFNNKKTIKKCVFYNTKRE</sequence>
<proteinExistence type="predicted"/>
<dbReference type="EMBL" id="MWDB01000008">
    <property type="protein sequence ID" value="OQB41907.1"/>
    <property type="molecule type" value="Genomic_DNA"/>
</dbReference>
<dbReference type="Proteomes" id="UP000485621">
    <property type="component" value="Unassembled WGS sequence"/>
</dbReference>
<dbReference type="AlphaFoldDB" id="A0A1V5ZNV8"/>
<accession>A0A1V5ZNV8</accession>
<reference evidence="1" key="1">
    <citation type="submission" date="2017-02" db="EMBL/GenBank/DDBJ databases">
        <title>Delving into the versatile metabolic prowess of the omnipresent phylum Bacteroidetes.</title>
        <authorList>
            <person name="Nobu M.K."/>
            <person name="Mei R."/>
            <person name="Narihiro T."/>
            <person name="Kuroda K."/>
            <person name="Liu W.-T."/>
        </authorList>
    </citation>
    <scope>NUCLEOTIDE SEQUENCE</scope>
    <source>
        <strain evidence="1">ADurb.Bin160</strain>
    </source>
</reference>